<keyword evidence="3" id="KW-1185">Reference proteome</keyword>
<name>A0ABR8P7G5_9LACO</name>
<dbReference type="EMBL" id="QORN01000021">
    <property type="protein sequence ID" value="MBD5806694.1"/>
    <property type="molecule type" value="Genomic_DNA"/>
</dbReference>
<dbReference type="SUPFAM" id="SSF53098">
    <property type="entry name" value="Ribonuclease H-like"/>
    <property type="match status" value="1"/>
</dbReference>
<comment type="caution">
    <text evidence="2">The sequence shown here is derived from an EMBL/GenBank/DDBJ whole genome shotgun (WGS) entry which is preliminary data.</text>
</comment>
<dbReference type="InterPro" id="IPR012337">
    <property type="entry name" value="RNaseH-like_sf"/>
</dbReference>
<dbReference type="Proteomes" id="UP000704341">
    <property type="component" value="Unassembled WGS sequence"/>
</dbReference>
<dbReference type="CDD" id="cd09279">
    <property type="entry name" value="RNase_HI_like"/>
    <property type="match status" value="1"/>
</dbReference>
<proteinExistence type="predicted"/>
<dbReference type="Pfam" id="PF13456">
    <property type="entry name" value="RVT_3"/>
    <property type="match status" value="1"/>
</dbReference>
<dbReference type="PROSITE" id="PS50879">
    <property type="entry name" value="RNASE_H_1"/>
    <property type="match status" value="1"/>
</dbReference>
<organism evidence="2 3">
    <name type="scientific">Limosilactobacillus walteri</name>
    <dbReference type="NCBI Taxonomy" id="2268022"/>
    <lineage>
        <taxon>Bacteria</taxon>
        <taxon>Bacillati</taxon>
        <taxon>Bacillota</taxon>
        <taxon>Bacilli</taxon>
        <taxon>Lactobacillales</taxon>
        <taxon>Lactobacillaceae</taxon>
        <taxon>Limosilactobacillus</taxon>
    </lineage>
</organism>
<dbReference type="InterPro" id="IPR036397">
    <property type="entry name" value="RNaseH_sf"/>
</dbReference>
<evidence type="ECO:0000259" key="1">
    <source>
        <dbReference type="PROSITE" id="PS50879"/>
    </source>
</evidence>
<reference evidence="2 3" key="1">
    <citation type="submission" date="2018-07" db="EMBL/GenBank/DDBJ databases">
        <title>Phylogenomic Insights into understanding Host Adaptation of Lactobacillus reuteri by a novel species, Lactobacillus spp. M31.</title>
        <authorList>
            <person name="Sharma S."/>
            <person name="Patil P."/>
            <person name="Korpole S."/>
            <person name="Patil P.B."/>
        </authorList>
    </citation>
    <scope>NUCLEOTIDE SEQUENCE [LARGE SCALE GENOMIC DNA]</scope>
    <source>
        <strain evidence="2 3">M31</strain>
    </source>
</reference>
<gene>
    <name evidence="2" type="ORF">DTK66_06150</name>
</gene>
<sequence>MIKIYTDAATKGNPGPTGIGAVIIADHKQVQLSIPTTIMDNHHGEFAAAQFGFKYLINHFSKNETILFYTDSRILSDAIGKNYTKHYKKELDDLNRLMAFFNIVITQWIPESQNNGAHNLANQALHKLN</sequence>
<evidence type="ECO:0000313" key="3">
    <source>
        <dbReference type="Proteomes" id="UP000704341"/>
    </source>
</evidence>
<feature type="domain" description="RNase H type-1" evidence="1">
    <location>
        <begin position="1"/>
        <end position="129"/>
    </location>
</feature>
<evidence type="ECO:0000313" key="2">
    <source>
        <dbReference type="EMBL" id="MBD5806694.1"/>
    </source>
</evidence>
<accession>A0ABR8P7G5</accession>
<protein>
    <submittedName>
        <fullName evidence="2">Ribonuclease HI</fullName>
    </submittedName>
</protein>
<dbReference type="RefSeq" id="WP_153929867.1">
    <property type="nucleotide sequence ID" value="NZ_QORN01000021.1"/>
</dbReference>
<dbReference type="Gene3D" id="3.30.420.10">
    <property type="entry name" value="Ribonuclease H-like superfamily/Ribonuclease H"/>
    <property type="match status" value="1"/>
</dbReference>
<dbReference type="InterPro" id="IPR002156">
    <property type="entry name" value="RNaseH_domain"/>
</dbReference>